<dbReference type="SMART" id="SM01134">
    <property type="entry name" value="DeoRC"/>
    <property type="match status" value="1"/>
</dbReference>
<dbReference type="SUPFAM" id="SSF46785">
    <property type="entry name" value="Winged helix' DNA-binding domain"/>
    <property type="match status" value="1"/>
</dbReference>
<evidence type="ECO:0000256" key="3">
    <source>
        <dbReference type="ARBA" id="ARBA00023163"/>
    </source>
</evidence>
<evidence type="ECO:0000256" key="2">
    <source>
        <dbReference type="ARBA" id="ARBA00023125"/>
    </source>
</evidence>
<dbReference type="InterPro" id="IPR036390">
    <property type="entry name" value="WH_DNA-bd_sf"/>
</dbReference>
<keyword evidence="2" id="KW-0238">DNA-binding</keyword>
<dbReference type="InterPro" id="IPR037171">
    <property type="entry name" value="NagB/RpiA_transferase-like"/>
</dbReference>
<dbReference type="InterPro" id="IPR014036">
    <property type="entry name" value="DeoR-like_C"/>
</dbReference>
<feature type="domain" description="HTH deoR-type" evidence="4">
    <location>
        <begin position="3"/>
        <end position="58"/>
    </location>
</feature>
<dbReference type="InterPro" id="IPR018356">
    <property type="entry name" value="Tscrpt_reg_HTH_DeoR_CS"/>
</dbReference>
<evidence type="ECO:0000256" key="1">
    <source>
        <dbReference type="ARBA" id="ARBA00023015"/>
    </source>
</evidence>
<dbReference type="Pfam" id="PF08220">
    <property type="entry name" value="HTH_DeoR"/>
    <property type="match status" value="1"/>
</dbReference>
<evidence type="ECO:0000259" key="4">
    <source>
        <dbReference type="PROSITE" id="PS51000"/>
    </source>
</evidence>
<comment type="caution">
    <text evidence="5">The sequence shown here is derived from an EMBL/GenBank/DDBJ whole genome shotgun (WGS) entry which is preliminary data.</text>
</comment>
<keyword evidence="3" id="KW-0804">Transcription</keyword>
<proteinExistence type="predicted"/>
<name>A0AA37JP83_9FIRM</name>
<dbReference type="Gene3D" id="1.10.10.10">
    <property type="entry name" value="Winged helix-like DNA-binding domain superfamily/Winged helix DNA-binding domain"/>
    <property type="match status" value="1"/>
</dbReference>
<gene>
    <name evidence="5" type="primary">yulB</name>
    <name evidence="5" type="ORF">CE91St55_65380</name>
</gene>
<dbReference type="PANTHER" id="PTHR30363:SF44">
    <property type="entry name" value="AGA OPERON TRANSCRIPTIONAL REPRESSOR-RELATED"/>
    <property type="match status" value="1"/>
</dbReference>
<dbReference type="InterPro" id="IPR001034">
    <property type="entry name" value="DeoR_HTH"/>
</dbReference>
<evidence type="ECO:0000313" key="6">
    <source>
        <dbReference type="Proteomes" id="UP001055091"/>
    </source>
</evidence>
<dbReference type="InterPro" id="IPR050313">
    <property type="entry name" value="Carb_Metab_HTH_regulators"/>
</dbReference>
<dbReference type="SUPFAM" id="SSF100950">
    <property type="entry name" value="NagB/RpiA/CoA transferase-like"/>
    <property type="match status" value="1"/>
</dbReference>
<dbReference type="RefSeq" id="WP_118041540.1">
    <property type="nucleotide sequence ID" value="NZ_BQNJ01000002.1"/>
</dbReference>
<sequence>MLAAVRQEQIKDIILNEKTVSVVRLSELFSVSEETIRRDLNVLEEEGVLIRKHGGAIVANRVLSEVNNNVLERVFVENKQKIALQSRRFIKSGDCLYFDASTTAYHICKEIDDMKLTVLTNALNVMTLFSARENVNLIGVGGSLSKTRGCFIGRIAVNTLRSYHVDKAFISCRSISMEEGVTDSNDDIAETKQAVIRRANQVFLVADHSKFNKVSFTQVCTFDDIDDIITDEPLSPQWQQFARDHKIRLWDPSRLPEESSL</sequence>
<dbReference type="SMART" id="SM00420">
    <property type="entry name" value="HTH_DEOR"/>
    <property type="match status" value="1"/>
</dbReference>
<evidence type="ECO:0000313" key="5">
    <source>
        <dbReference type="EMBL" id="GKH04557.1"/>
    </source>
</evidence>
<dbReference type="PROSITE" id="PS51000">
    <property type="entry name" value="HTH_DEOR_2"/>
    <property type="match status" value="1"/>
</dbReference>
<dbReference type="EMBL" id="BQNJ01000002">
    <property type="protein sequence ID" value="GKH04557.1"/>
    <property type="molecule type" value="Genomic_DNA"/>
</dbReference>
<accession>A0AA37JP83</accession>
<dbReference type="PROSITE" id="PS00894">
    <property type="entry name" value="HTH_DEOR_1"/>
    <property type="match status" value="1"/>
</dbReference>
<dbReference type="AlphaFoldDB" id="A0AA37JP83"/>
<reference evidence="5" key="1">
    <citation type="submission" date="2022-01" db="EMBL/GenBank/DDBJ databases">
        <title>Novel bile acid biosynthetic pathways are enriched in the microbiome of centenarians.</title>
        <authorList>
            <person name="Sato Y."/>
            <person name="Atarashi K."/>
            <person name="Plichta R.D."/>
            <person name="Arai Y."/>
            <person name="Sasajima S."/>
            <person name="Kearney M.S."/>
            <person name="Suda W."/>
            <person name="Takeshita K."/>
            <person name="Sasaki T."/>
            <person name="Okamoto S."/>
            <person name="Skelly N.A."/>
            <person name="Okamura Y."/>
            <person name="Vlamakis H."/>
            <person name="Li Y."/>
            <person name="Tanoue T."/>
            <person name="Takei H."/>
            <person name="Nittono H."/>
            <person name="Narushima S."/>
            <person name="Irie J."/>
            <person name="Itoh H."/>
            <person name="Moriya K."/>
            <person name="Sugiura Y."/>
            <person name="Suematsu M."/>
            <person name="Moritoki N."/>
            <person name="Shibata S."/>
            <person name="Littman R.D."/>
            <person name="Fischbach A.M."/>
            <person name="Uwamino Y."/>
            <person name="Inoue T."/>
            <person name="Honda A."/>
            <person name="Hattori M."/>
            <person name="Murai T."/>
            <person name="Xavier J.R."/>
            <person name="Hirose N."/>
            <person name="Honda K."/>
        </authorList>
    </citation>
    <scope>NUCLEOTIDE SEQUENCE</scope>
    <source>
        <strain evidence="5">CE91-St55</strain>
    </source>
</reference>
<protein>
    <submittedName>
        <fullName evidence="5">HTH-type transcriptional regulator YulB</fullName>
    </submittedName>
</protein>
<dbReference type="GO" id="GO:0003700">
    <property type="term" value="F:DNA-binding transcription factor activity"/>
    <property type="evidence" value="ECO:0007669"/>
    <property type="project" value="InterPro"/>
</dbReference>
<dbReference type="GO" id="GO:0003677">
    <property type="term" value="F:DNA binding"/>
    <property type="evidence" value="ECO:0007669"/>
    <property type="project" value="UniProtKB-KW"/>
</dbReference>
<dbReference type="Pfam" id="PF00455">
    <property type="entry name" value="DeoRC"/>
    <property type="match status" value="1"/>
</dbReference>
<dbReference type="PANTHER" id="PTHR30363">
    <property type="entry name" value="HTH-TYPE TRANSCRIPTIONAL REGULATOR SRLR-RELATED"/>
    <property type="match status" value="1"/>
</dbReference>
<dbReference type="PRINTS" id="PR00037">
    <property type="entry name" value="HTHLACR"/>
</dbReference>
<organism evidence="5 6">
    <name type="scientific">Hungatella hathewayi</name>
    <dbReference type="NCBI Taxonomy" id="154046"/>
    <lineage>
        <taxon>Bacteria</taxon>
        <taxon>Bacillati</taxon>
        <taxon>Bacillota</taxon>
        <taxon>Clostridia</taxon>
        <taxon>Lachnospirales</taxon>
        <taxon>Lachnospiraceae</taxon>
        <taxon>Hungatella</taxon>
    </lineage>
</organism>
<dbReference type="Gene3D" id="3.40.50.1360">
    <property type="match status" value="1"/>
</dbReference>
<dbReference type="Proteomes" id="UP001055091">
    <property type="component" value="Unassembled WGS sequence"/>
</dbReference>
<keyword evidence="1" id="KW-0805">Transcription regulation</keyword>
<dbReference type="InterPro" id="IPR036388">
    <property type="entry name" value="WH-like_DNA-bd_sf"/>
</dbReference>